<keyword evidence="1" id="KW-0597">Phosphoprotein</keyword>
<dbReference type="PANTHER" id="PTHR32183">
    <property type="match status" value="1"/>
</dbReference>
<dbReference type="OrthoDB" id="276151at2759"/>
<gene>
    <name evidence="5" type="ORF">BOTBODRAFT_32484</name>
</gene>
<dbReference type="GO" id="GO:0032259">
    <property type="term" value="P:methylation"/>
    <property type="evidence" value="ECO:0007669"/>
    <property type="project" value="UniProtKB-KW"/>
</dbReference>
<dbReference type="AlphaFoldDB" id="A0A067MJ33"/>
<dbReference type="PANTHER" id="PTHR32183:SF6">
    <property type="entry name" value="CYSTEINE SULFINATE DESULFINASE_CYSTEINE DESULFURASE AND RELATED ENZYMES"/>
    <property type="match status" value="1"/>
</dbReference>
<evidence type="ECO:0000256" key="2">
    <source>
        <dbReference type="ARBA" id="ARBA00022603"/>
    </source>
</evidence>
<accession>A0A067MJ33</accession>
<evidence type="ECO:0000313" key="5">
    <source>
        <dbReference type="EMBL" id="KDQ14735.1"/>
    </source>
</evidence>
<protein>
    <recommendedName>
        <fullName evidence="7">S-adenosyl-L-methionine-dependent methyltransferase</fullName>
    </recommendedName>
</protein>
<keyword evidence="6" id="KW-1185">Reference proteome</keyword>
<dbReference type="InterPro" id="IPR029063">
    <property type="entry name" value="SAM-dependent_MTases_sf"/>
</dbReference>
<dbReference type="Pfam" id="PF05724">
    <property type="entry name" value="TPMT"/>
    <property type="match status" value="1"/>
</dbReference>
<keyword evidence="2" id="KW-0489">Methyltransferase</keyword>
<evidence type="ECO:0000313" key="6">
    <source>
        <dbReference type="Proteomes" id="UP000027195"/>
    </source>
</evidence>
<dbReference type="EMBL" id="KL198036">
    <property type="protein sequence ID" value="KDQ14735.1"/>
    <property type="molecule type" value="Genomic_DNA"/>
</dbReference>
<dbReference type="PROSITE" id="PS51585">
    <property type="entry name" value="SAM_MT_TPMT"/>
    <property type="match status" value="1"/>
</dbReference>
<name>A0A067MJ33_BOTB1</name>
<keyword evidence="3" id="KW-0808">Transferase</keyword>
<evidence type="ECO:0000256" key="3">
    <source>
        <dbReference type="ARBA" id="ARBA00022679"/>
    </source>
</evidence>
<dbReference type="InterPro" id="IPR008854">
    <property type="entry name" value="TPMT"/>
</dbReference>
<sequence>MSSPSDAPPGKYLPQFGTPEHKESLVRLRSILLDKAYEGGMNEGWVDAWQHGLVPWDHGGIQPPLRELFESKAIDFNVPRSGRALVPGCGRGYDAIYLASLGYETVGLDLSPKAVAAAEEWKASQQPPPTSLSFIAGDFFKVDAGLFDIVYDWTFFCAFPPEVRPAWGKRMGELIKPGGYLIALAYPLDGDRKGGPAYSVSIEAYDESLGSGWTKTLEYVPTQMSEGHEGREKVVVWKRV</sequence>
<dbReference type="SUPFAM" id="SSF53335">
    <property type="entry name" value="S-adenosyl-L-methionine-dependent methyltransferases"/>
    <property type="match status" value="1"/>
</dbReference>
<evidence type="ECO:0000256" key="1">
    <source>
        <dbReference type="ARBA" id="ARBA00022553"/>
    </source>
</evidence>
<dbReference type="Gene3D" id="3.40.50.150">
    <property type="entry name" value="Vaccinia Virus protein VP39"/>
    <property type="match status" value="1"/>
</dbReference>
<proteinExistence type="predicted"/>
<dbReference type="GO" id="GO:0008757">
    <property type="term" value="F:S-adenosylmethionine-dependent methyltransferase activity"/>
    <property type="evidence" value="ECO:0007669"/>
    <property type="project" value="InterPro"/>
</dbReference>
<keyword evidence="4" id="KW-0949">S-adenosyl-L-methionine</keyword>
<organism evidence="5 6">
    <name type="scientific">Botryobasidium botryosum (strain FD-172 SS1)</name>
    <dbReference type="NCBI Taxonomy" id="930990"/>
    <lineage>
        <taxon>Eukaryota</taxon>
        <taxon>Fungi</taxon>
        <taxon>Dikarya</taxon>
        <taxon>Basidiomycota</taxon>
        <taxon>Agaricomycotina</taxon>
        <taxon>Agaricomycetes</taxon>
        <taxon>Cantharellales</taxon>
        <taxon>Botryobasidiaceae</taxon>
        <taxon>Botryobasidium</taxon>
    </lineage>
</organism>
<dbReference type="CDD" id="cd02440">
    <property type="entry name" value="AdoMet_MTases"/>
    <property type="match status" value="1"/>
</dbReference>
<evidence type="ECO:0008006" key="7">
    <source>
        <dbReference type="Google" id="ProtNLM"/>
    </source>
</evidence>
<dbReference type="STRING" id="930990.A0A067MJ33"/>
<dbReference type="Proteomes" id="UP000027195">
    <property type="component" value="Unassembled WGS sequence"/>
</dbReference>
<evidence type="ECO:0000256" key="4">
    <source>
        <dbReference type="ARBA" id="ARBA00022691"/>
    </source>
</evidence>
<dbReference type="HOGENOM" id="CLU_056435_1_1_1"/>
<dbReference type="InParanoid" id="A0A067MJ33"/>
<reference evidence="6" key="1">
    <citation type="journal article" date="2014" name="Proc. Natl. Acad. Sci. U.S.A.">
        <title>Extensive sampling of basidiomycete genomes demonstrates inadequacy of the white-rot/brown-rot paradigm for wood decay fungi.</title>
        <authorList>
            <person name="Riley R."/>
            <person name="Salamov A.A."/>
            <person name="Brown D.W."/>
            <person name="Nagy L.G."/>
            <person name="Floudas D."/>
            <person name="Held B.W."/>
            <person name="Levasseur A."/>
            <person name="Lombard V."/>
            <person name="Morin E."/>
            <person name="Otillar R."/>
            <person name="Lindquist E.A."/>
            <person name="Sun H."/>
            <person name="LaButti K.M."/>
            <person name="Schmutz J."/>
            <person name="Jabbour D."/>
            <person name="Luo H."/>
            <person name="Baker S.E."/>
            <person name="Pisabarro A.G."/>
            <person name="Walton J.D."/>
            <person name="Blanchette R.A."/>
            <person name="Henrissat B."/>
            <person name="Martin F."/>
            <person name="Cullen D."/>
            <person name="Hibbett D.S."/>
            <person name="Grigoriev I.V."/>
        </authorList>
    </citation>
    <scope>NUCLEOTIDE SEQUENCE [LARGE SCALE GENOMIC DNA]</scope>
    <source>
        <strain evidence="6">FD-172 SS1</strain>
    </source>
</reference>